<keyword evidence="4 7" id="KW-0812">Transmembrane</keyword>
<name>A0ABR7SXT9_HELCL</name>
<evidence type="ECO:0000313" key="9">
    <source>
        <dbReference type="EMBL" id="MBC9783271.1"/>
    </source>
</evidence>
<dbReference type="Pfam" id="PF00528">
    <property type="entry name" value="BPD_transp_1"/>
    <property type="match status" value="1"/>
</dbReference>
<keyword evidence="5 7" id="KW-1133">Transmembrane helix</keyword>
<keyword evidence="6 7" id="KW-0472">Membrane</keyword>
<evidence type="ECO:0000256" key="5">
    <source>
        <dbReference type="ARBA" id="ARBA00022989"/>
    </source>
</evidence>
<feature type="transmembrane region" description="Helical" evidence="7">
    <location>
        <begin position="96"/>
        <end position="118"/>
    </location>
</feature>
<feature type="domain" description="ABC transmembrane type-1" evidence="8">
    <location>
        <begin position="58"/>
        <end position="242"/>
    </location>
</feature>
<evidence type="ECO:0000256" key="6">
    <source>
        <dbReference type="ARBA" id="ARBA00023136"/>
    </source>
</evidence>
<dbReference type="RefSeq" id="WP_188038425.1">
    <property type="nucleotide sequence ID" value="NZ_JACVHF010000001.1"/>
</dbReference>
<feature type="transmembrane region" description="Helical" evidence="7">
    <location>
        <begin position="220"/>
        <end position="238"/>
    </location>
</feature>
<dbReference type="PANTHER" id="PTHR30151:SF0">
    <property type="entry name" value="ABC TRANSPORTER PERMEASE PROTEIN MJ0413-RELATED"/>
    <property type="match status" value="1"/>
</dbReference>
<evidence type="ECO:0000256" key="4">
    <source>
        <dbReference type="ARBA" id="ARBA00022692"/>
    </source>
</evidence>
<evidence type="ECO:0000313" key="10">
    <source>
        <dbReference type="Proteomes" id="UP000617402"/>
    </source>
</evidence>
<dbReference type="SUPFAM" id="SSF161098">
    <property type="entry name" value="MetI-like"/>
    <property type="match status" value="1"/>
</dbReference>
<dbReference type="EMBL" id="JACVHF010000001">
    <property type="protein sequence ID" value="MBC9783271.1"/>
    <property type="molecule type" value="Genomic_DNA"/>
</dbReference>
<sequence length="252" mass="27508">MNRKQGWRDLTGITGATLFLLAIWQVGALMVNNPMLPTPSRAIEAFFTALAGKLALHLWVSTYRVMASIVISVLVAVPLGLFLGRNRAVDRWVAPLVFLTYPIPKIVFLPIVLLFLGIGDSSKIFLITLIVSYQILVTTRDAAKSVQEADILSLRSLGGGQWNLYRHVIIPACIPDILTALRISAGTTVAVLFLVESFATAEGLGYYIMDAWSRAASADMFAGIIAMALLGFALILLVDAAETWLCAWRKVE</sequence>
<evidence type="ECO:0000256" key="7">
    <source>
        <dbReference type="RuleBase" id="RU363032"/>
    </source>
</evidence>
<dbReference type="InterPro" id="IPR000515">
    <property type="entry name" value="MetI-like"/>
</dbReference>
<keyword evidence="10" id="KW-1185">Reference proteome</keyword>
<comment type="caution">
    <text evidence="9">The sequence shown here is derived from an EMBL/GenBank/DDBJ whole genome shotgun (WGS) entry which is preliminary data.</text>
</comment>
<keyword evidence="3" id="KW-1003">Cell membrane</keyword>
<evidence type="ECO:0000256" key="2">
    <source>
        <dbReference type="ARBA" id="ARBA00022448"/>
    </source>
</evidence>
<accession>A0ABR7SXT9</accession>
<comment type="subcellular location">
    <subcellularLocation>
        <location evidence="1 7">Cell membrane</location>
        <topology evidence="1 7">Multi-pass membrane protein</topology>
    </subcellularLocation>
</comment>
<dbReference type="CDD" id="cd06261">
    <property type="entry name" value="TM_PBP2"/>
    <property type="match status" value="1"/>
</dbReference>
<evidence type="ECO:0000259" key="8">
    <source>
        <dbReference type="PROSITE" id="PS50928"/>
    </source>
</evidence>
<reference evidence="9 10" key="1">
    <citation type="submission" date="2020-07" db="EMBL/GenBank/DDBJ databases">
        <title>Draft whole-genome sequence of Heliobacterium chlorum DSM 3682, type strain.</title>
        <authorList>
            <person name="Kyndt J.A."/>
            <person name="Meyer T.E."/>
            <person name="Imhoff J.F."/>
        </authorList>
    </citation>
    <scope>NUCLEOTIDE SEQUENCE [LARGE SCALE GENOMIC DNA]</scope>
    <source>
        <strain evidence="9 10">DSM 3682</strain>
    </source>
</reference>
<dbReference type="Proteomes" id="UP000617402">
    <property type="component" value="Unassembled WGS sequence"/>
</dbReference>
<proteinExistence type="inferred from homology"/>
<dbReference type="PANTHER" id="PTHR30151">
    <property type="entry name" value="ALKANE SULFONATE ABC TRANSPORTER-RELATED, MEMBRANE SUBUNIT"/>
    <property type="match status" value="1"/>
</dbReference>
<evidence type="ECO:0000256" key="1">
    <source>
        <dbReference type="ARBA" id="ARBA00004651"/>
    </source>
</evidence>
<comment type="similarity">
    <text evidence="7">Belongs to the binding-protein-dependent transport system permease family.</text>
</comment>
<gene>
    <name evidence="9" type="ORF">H1S01_01950</name>
</gene>
<keyword evidence="2 7" id="KW-0813">Transport</keyword>
<dbReference type="Gene3D" id="1.10.3720.10">
    <property type="entry name" value="MetI-like"/>
    <property type="match status" value="1"/>
</dbReference>
<evidence type="ECO:0000256" key="3">
    <source>
        <dbReference type="ARBA" id="ARBA00022475"/>
    </source>
</evidence>
<dbReference type="InterPro" id="IPR035906">
    <property type="entry name" value="MetI-like_sf"/>
</dbReference>
<feature type="transmembrane region" description="Helical" evidence="7">
    <location>
        <begin position="189"/>
        <end position="208"/>
    </location>
</feature>
<protein>
    <submittedName>
        <fullName evidence="9">ABC transporter permease</fullName>
    </submittedName>
</protein>
<feature type="transmembrane region" description="Helical" evidence="7">
    <location>
        <begin position="66"/>
        <end position="84"/>
    </location>
</feature>
<organism evidence="9 10">
    <name type="scientific">Heliobacterium chlorum</name>
    <dbReference type="NCBI Taxonomy" id="2698"/>
    <lineage>
        <taxon>Bacteria</taxon>
        <taxon>Bacillati</taxon>
        <taxon>Bacillota</taxon>
        <taxon>Clostridia</taxon>
        <taxon>Eubacteriales</taxon>
        <taxon>Heliobacteriaceae</taxon>
        <taxon>Heliobacterium</taxon>
    </lineage>
</organism>
<dbReference type="PROSITE" id="PS50928">
    <property type="entry name" value="ABC_TM1"/>
    <property type="match status" value="1"/>
</dbReference>